<reference evidence="1" key="2">
    <citation type="journal article" date="2015" name="Fish Shellfish Immunol.">
        <title>Early steps in the European eel (Anguilla anguilla)-Vibrio vulnificus interaction in the gills: Role of the RtxA13 toxin.</title>
        <authorList>
            <person name="Callol A."/>
            <person name="Pajuelo D."/>
            <person name="Ebbesson L."/>
            <person name="Teles M."/>
            <person name="MacKenzie S."/>
            <person name="Amaro C."/>
        </authorList>
    </citation>
    <scope>NUCLEOTIDE SEQUENCE</scope>
</reference>
<name>A0A0E9STK5_ANGAN</name>
<dbReference type="AlphaFoldDB" id="A0A0E9STK5"/>
<reference evidence="1" key="1">
    <citation type="submission" date="2014-11" db="EMBL/GenBank/DDBJ databases">
        <authorList>
            <person name="Amaro Gonzalez C."/>
        </authorList>
    </citation>
    <scope>NUCLEOTIDE SEQUENCE</scope>
</reference>
<proteinExistence type="predicted"/>
<evidence type="ECO:0000313" key="1">
    <source>
        <dbReference type="EMBL" id="JAH43970.1"/>
    </source>
</evidence>
<organism evidence="1">
    <name type="scientific">Anguilla anguilla</name>
    <name type="common">European freshwater eel</name>
    <name type="synonym">Muraena anguilla</name>
    <dbReference type="NCBI Taxonomy" id="7936"/>
    <lineage>
        <taxon>Eukaryota</taxon>
        <taxon>Metazoa</taxon>
        <taxon>Chordata</taxon>
        <taxon>Craniata</taxon>
        <taxon>Vertebrata</taxon>
        <taxon>Euteleostomi</taxon>
        <taxon>Actinopterygii</taxon>
        <taxon>Neopterygii</taxon>
        <taxon>Teleostei</taxon>
        <taxon>Anguilliformes</taxon>
        <taxon>Anguillidae</taxon>
        <taxon>Anguilla</taxon>
    </lineage>
</organism>
<protein>
    <submittedName>
        <fullName evidence="1">Uncharacterized protein</fullName>
    </submittedName>
</protein>
<accession>A0A0E9STK5</accession>
<sequence>MSFTINKYEHFNILTLI</sequence>
<dbReference type="EMBL" id="GBXM01064607">
    <property type="protein sequence ID" value="JAH43970.1"/>
    <property type="molecule type" value="Transcribed_RNA"/>
</dbReference>